<keyword evidence="8 19" id="KW-0378">Hydrolase</keyword>
<dbReference type="SUPFAM" id="SSF51445">
    <property type="entry name" value="(Trans)glycosidases"/>
    <property type="match status" value="1"/>
</dbReference>
<evidence type="ECO:0000256" key="7">
    <source>
        <dbReference type="ARBA" id="ARBA00022729"/>
    </source>
</evidence>
<dbReference type="InterPro" id="IPR044788">
    <property type="entry name" value="X8_dom_prot"/>
</dbReference>
<dbReference type="SMART" id="SM00768">
    <property type="entry name" value="X8"/>
    <property type="match status" value="1"/>
</dbReference>
<feature type="compositionally biased region" description="Pro residues" evidence="17">
    <location>
        <begin position="270"/>
        <end position="279"/>
    </location>
</feature>
<reference evidence="19" key="1">
    <citation type="journal article" date="2019" name="Science">
        <title>Mutation of a bHLH transcription factor allowed almond domestication.</title>
        <authorList>
            <person name="Sanchez-Perez R."/>
            <person name="Pavan S."/>
            <person name="Mazzeo R."/>
            <person name="Moldovan C."/>
            <person name="Aiese Cigliano R."/>
            <person name="Del Cueto J."/>
            <person name="Ricciardi F."/>
            <person name="Lotti C."/>
            <person name="Ricciardi L."/>
            <person name="Dicenta F."/>
            <person name="Lopez-Marques R.L."/>
            <person name="Lindberg Moller B."/>
        </authorList>
    </citation>
    <scope>NUCLEOTIDE SEQUENCE</scope>
</reference>
<evidence type="ECO:0000259" key="18">
    <source>
        <dbReference type="SMART" id="SM00768"/>
    </source>
</evidence>
<feature type="compositionally biased region" description="Low complexity" evidence="17">
    <location>
        <begin position="309"/>
        <end position="335"/>
    </location>
</feature>
<dbReference type="FunFam" id="1.20.58.1040:FF:000001">
    <property type="entry name" value="Glucan endo-1,3-beta-glucosidase 4"/>
    <property type="match status" value="1"/>
</dbReference>
<dbReference type="InterPro" id="IPR017853">
    <property type="entry name" value="GH"/>
</dbReference>
<protein>
    <recommendedName>
        <fullName evidence="4">glucan endo-1,3-beta-D-glucosidase</fullName>
        <ecNumber evidence="4">3.2.1.39</ecNumber>
    </recommendedName>
    <alternativeName>
        <fullName evidence="14">(1-&gt;3)-beta-glucan endohydrolase</fullName>
    </alternativeName>
    <alternativeName>
        <fullName evidence="15">Beta-1,3-endoglucanase</fullName>
    </alternativeName>
</protein>
<name>A0A4Y1RQ84_PRUDU</name>
<dbReference type="PANTHER" id="PTHR31044:SF140">
    <property type="entry name" value="EXPRESSED PROTEIN"/>
    <property type="match status" value="1"/>
</dbReference>
<keyword evidence="13" id="KW-0326">Glycosidase</keyword>
<keyword evidence="11" id="KW-0325">Glycoprotein</keyword>
<gene>
    <name evidence="19" type="ORF">Prudu_017421</name>
</gene>
<dbReference type="InterPro" id="IPR000490">
    <property type="entry name" value="Glyco_hydro_17"/>
</dbReference>
<organism evidence="19">
    <name type="scientific">Prunus dulcis</name>
    <name type="common">Almond</name>
    <name type="synonym">Amygdalus dulcis</name>
    <dbReference type="NCBI Taxonomy" id="3755"/>
    <lineage>
        <taxon>Eukaryota</taxon>
        <taxon>Viridiplantae</taxon>
        <taxon>Streptophyta</taxon>
        <taxon>Embryophyta</taxon>
        <taxon>Tracheophyta</taxon>
        <taxon>Spermatophyta</taxon>
        <taxon>Magnoliopsida</taxon>
        <taxon>eudicotyledons</taxon>
        <taxon>Gunneridae</taxon>
        <taxon>Pentapetalae</taxon>
        <taxon>rosids</taxon>
        <taxon>fabids</taxon>
        <taxon>Rosales</taxon>
        <taxon>Rosaceae</taxon>
        <taxon>Amygdaloideae</taxon>
        <taxon>Amygdaleae</taxon>
        <taxon>Prunus</taxon>
    </lineage>
</organism>
<keyword evidence="9" id="KW-0472">Membrane</keyword>
<dbReference type="GO" id="GO:0005975">
    <property type="term" value="P:carbohydrate metabolic process"/>
    <property type="evidence" value="ECO:0007669"/>
    <property type="project" value="InterPro"/>
</dbReference>
<dbReference type="GO" id="GO:0042973">
    <property type="term" value="F:glucan endo-1,3-beta-D-glucosidase activity"/>
    <property type="evidence" value="ECO:0007669"/>
    <property type="project" value="UniProtKB-EC"/>
</dbReference>
<evidence type="ECO:0000256" key="6">
    <source>
        <dbReference type="ARBA" id="ARBA00022622"/>
    </source>
</evidence>
<comment type="catalytic activity">
    <reaction evidence="1">
        <text>Hydrolysis of (1-&gt;3)-beta-D-glucosidic linkages in (1-&gt;3)-beta-D-glucans.</text>
        <dbReference type="EC" id="3.2.1.39"/>
    </reaction>
</comment>
<keyword evidence="6" id="KW-0336">GPI-anchor</keyword>
<feature type="non-terminal residue" evidence="19">
    <location>
        <position position="1"/>
    </location>
</feature>
<proteinExistence type="inferred from homology"/>
<keyword evidence="12" id="KW-0449">Lipoprotein</keyword>
<evidence type="ECO:0000313" key="19">
    <source>
        <dbReference type="EMBL" id="BBH05903.1"/>
    </source>
</evidence>
<dbReference type="InterPro" id="IPR012946">
    <property type="entry name" value="X8"/>
</dbReference>
<dbReference type="Gene3D" id="3.20.20.80">
    <property type="entry name" value="Glycosidases"/>
    <property type="match status" value="1"/>
</dbReference>
<evidence type="ECO:0000256" key="2">
    <source>
        <dbReference type="ARBA" id="ARBA00004609"/>
    </source>
</evidence>
<comment type="similarity">
    <text evidence="3 16">Belongs to the glycosyl hydrolase 17 family.</text>
</comment>
<evidence type="ECO:0000256" key="8">
    <source>
        <dbReference type="ARBA" id="ARBA00022801"/>
    </source>
</evidence>
<evidence type="ECO:0000256" key="4">
    <source>
        <dbReference type="ARBA" id="ARBA00012780"/>
    </source>
</evidence>
<dbReference type="EC" id="3.2.1.39" evidence="4"/>
<dbReference type="Gene3D" id="1.20.58.1040">
    <property type="match status" value="1"/>
</dbReference>
<feature type="domain" description="X8" evidence="18">
    <location>
        <begin position="400"/>
        <end position="481"/>
    </location>
</feature>
<feature type="compositionally biased region" description="Low complexity" evidence="17">
    <location>
        <begin position="355"/>
        <end position="374"/>
    </location>
</feature>
<evidence type="ECO:0000256" key="10">
    <source>
        <dbReference type="ARBA" id="ARBA00023157"/>
    </source>
</evidence>
<evidence type="ECO:0000256" key="13">
    <source>
        <dbReference type="ARBA" id="ARBA00023295"/>
    </source>
</evidence>
<dbReference type="EMBL" id="AP019302">
    <property type="protein sequence ID" value="BBH05903.1"/>
    <property type="molecule type" value="Genomic_DNA"/>
</dbReference>
<evidence type="ECO:0000256" key="5">
    <source>
        <dbReference type="ARBA" id="ARBA00022475"/>
    </source>
</evidence>
<keyword evidence="10" id="KW-1015">Disulfide bond</keyword>
<dbReference type="AlphaFoldDB" id="A0A4Y1RQ84"/>
<keyword evidence="5" id="KW-1003">Cell membrane</keyword>
<dbReference type="Pfam" id="PF07983">
    <property type="entry name" value="X8"/>
    <property type="match status" value="1"/>
</dbReference>
<evidence type="ECO:0000256" key="15">
    <source>
        <dbReference type="ARBA" id="ARBA00033417"/>
    </source>
</evidence>
<feature type="region of interest" description="Disordered" evidence="17">
    <location>
        <begin position="264"/>
        <end position="386"/>
    </location>
</feature>
<sequence length="484" mass="52631">KQRATNDAAQRRETSLGLGFLGFVTITLPTPPFYLLPRVPMEGQKGPSHLLLVTAIWGEGEESVQLINLYDTVPGVLQESIHSGRPLAVSVNVGEITEISSSVLMAESFLRTHVLAHYPATPITTIVVGNTVLCLKEQEHNLGLVLPALKNIYHSLTRWGLEKDIKVSAAFSSGCLNQDSGFYREDVAEKFVRPLLEFLRGTNSTYSVNPPPKFSPLPDETMKLVSFHSESLKKLGFLDLTKINVILSNPEERKPWSRKLSSFMDSRPVDPFPARPTPLPKISEPPLHSSIGFSVPANVAKKPHPPEPQIVSPPLQVSSPQPQIASPPSSQMPSPKAQVASPPSPKMPSPEAQIASPPSMSFSSAPENPPFADQAPPPSPFTLPHVTQDMMQGPQPLKWEWCITSCDTLQVAMDYACGGGGADCNAIMPDGNCYSPDSVVAHASYAFNSYWQKNKRNGGTCSFGGTAMLINNDPSYLQCRFVLT</sequence>
<evidence type="ECO:0000256" key="9">
    <source>
        <dbReference type="ARBA" id="ARBA00023136"/>
    </source>
</evidence>
<accession>A0A4Y1RQ84</accession>
<keyword evidence="7" id="KW-0732">Signal</keyword>
<comment type="subcellular location">
    <subcellularLocation>
        <location evidence="2">Cell membrane</location>
        <topology evidence="2">Lipid-anchor</topology>
        <topology evidence="2">GPI-anchor</topology>
    </subcellularLocation>
</comment>
<evidence type="ECO:0000256" key="12">
    <source>
        <dbReference type="ARBA" id="ARBA00023288"/>
    </source>
</evidence>
<dbReference type="Pfam" id="PF00332">
    <property type="entry name" value="Glyco_hydro_17"/>
    <property type="match status" value="1"/>
</dbReference>
<dbReference type="GO" id="GO:0009506">
    <property type="term" value="C:plasmodesma"/>
    <property type="evidence" value="ECO:0007669"/>
    <property type="project" value="UniProtKB-ARBA"/>
</dbReference>
<evidence type="ECO:0000256" key="16">
    <source>
        <dbReference type="RuleBase" id="RU004335"/>
    </source>
</evidence>
<evidence type="ECO:0000256" key="17">
    <source>
        <dbReference type="SAM" id="MobiDB-lite"/>
    </source>
</evidence>
<dbReference type="PANTHER" id="PTHR31044">
    <property type="entry name" value="BETA-1,3 GLUCANASE"/>
    <property type="match status" value="1"/>
</dbReference>
<evidence type="ECO:0000256" key="1">
    <source>
        <dbReference type="ARBA" id="ARBA00000382"/>
    </source>
</evidence>
<evidence type="ECO:0000256" key="3">
    <source>
        <dbReference type="ARBA" id="ARBA00008773"/>
    </source>
</evidence>
<evidence type="ECO:0000256" key="14">
    <source>
        <dbReference type="ARBA" id="ARBA00033335"/>
    </source>
</evidence>
<dbReference type="GO" id="GO:0098552">
    <property type="term" value="C:side of membrane"/>
    <property type="evidence" value="ECO:0007669"/>
    <property type="project" value="UniProtKB-KW"/>
</dbReference>
<evidence type="ECO:0000256" key="11">
    <source>
        <dbReference type="ARBA" id="ARBA00023180"/>
    </source>
</evidence>
<dbReference type="GO" id="GO:0005886">
    <property type="term" value="C:plasma membrane"/>
    <property type="evidence" value="ECO:0007669"/>
    <property type="project" value="UniProtKB-SubCell"/>
</dbReference>